<comment type="caution">
    <text evidence="3">The sequence shown here is derived from an EMBL/GenBank/DDBJ whole genome shotgun (WGS) entry which is preliminary data.</text>
</comment>
<proteinExistence type="predicted"/>
<keyword evidence="2" id="KW-0732">Signal</keyword>
<accession>A0A9P9FQI4</accession>
<dbReference type="AlphaFoldDB" id="A0A9P9FQI4"/>
<feature type="compositionally biased region" description="Low complexity" evidence="1">
    <location>
        <begin position="119"/>
        <end position="173"/>
    </location>
</feature>
<dbReference type="OrthoDB" id="5597238at2759"/>
<dbReference type="Proteomes" id="UP000738349">
    <property type="component" value="Unassembled WGS sequence"/>
</dbReference>
<feature type="chain" id="PRO_5040269311" evidence="2">
    <location>
        <begin position="18"/>
        <end position="195"/>
    </location>
</feature>
<organism evidence="3 4">
    <name type="scientific">Dactylonectria macrodidyma</name>
    <dbReference type="NCBI Taxonomy" id="307937"/>
    <lineage>
        <taxon>Eukaryota</taxon>
        <taxon>Fungi</taxon>
        <taxon>Dikarya</taxon>
        <taxon>Ascomycota</taxon>
        <taxon>Pezizomycotina</taxon>
        <taxon>Sordariomycetes</taxon>
        <taxon>Hypocreomycetidae</taxon>
        <taxon>Hypocreales</taxon>
        <taxon>Nectriaceae</taxon>
        <taxon>Dactylonectria</taxon>
    </lineage>
</organism>
<gene>
    <name evidence="3" type="ORF">EDB81DRAFT_777079</name>
</gene>
<evidence type="ECO:0000256" key="2">
    <source>
        <dbReference type="SAM" id="SignalP"/>
    </source>
</evidence>
<feature type="region of interest" description="Disordered" evidence="1">
    <location>
        <begin position="101"/>
        <end position="173"/>
    </location>
</feature>
<dbReference type="EMBL" id="JAGMUV010000002">
    <property type="protein sequence ID" value="KAH7170917.1"/>
    <property type="molecule type" value="Genomic_DNA"/>
</dbReference>
<protein>
    <submittedName>
        <fullName evidence="3">Uncharacterized protein</fullName>
    </submittedName>
</protein>
<evidence type="ECO:0000313" key="3">
    <source>
        <dbReference type="EMBL" id="KAH7170917.1"/>
    </source>
</evidence>
<evidence type="ECO:0000313" key="4">
    <source>
        <dbReference type="Proteomes" id="UP000738349"/>
    </source>
</evidence>
<name>A0A9P9FQI4_9HYPO</name>
<sequence>MRFTVAAVAGFAALASAATTTASIDAAQASYIACLDDCPTGDVKCQSYCVVVPSPNDAQANATNNCVGECDQGDGSESDTQKYAKCVQSCISDNYFLTSSGTPLQTGSSDSSDDDDDSSAAASATGSSDNTASAAATASGSGSSATGASETNSDASSGTGTATGSSASSTETDSGATLAIGSVSVFALFAAVLAL</sequence>
<evidence type="ECO:0000256" key="1">
    <source>
        <dbReference type="SAM" id="MobiDB-lite"/>
    </source>
</evidence>
<reference evidence="3" key="1">
    <citation type="journal article" date="2021" name="Nat. Commun.">
        <title>Genetic determinants of endophytism in the Arabidopsis root mycobiome.</title>
        <authorList>
            <person name="Mesny F."/>
            <person name="Miyauchi S."/>
            <person name="Thiergart T."/>
            <person name="Pickel B."/>
            <person name="Atanasova L."/>
            <person name="Karlsson M."/>
            <person name="Huettel B."/>
            <person name="Barry K.W."/>
            <person name="Haridas S."/>
            <person name="Chen C."/>
            <person name="Bauer D."/>
            <person name="Andreopoulos W."/>
            <person name="Pangilinan J."/>
            <person name="LaButti K."/>
            <person name="Riley R."/>
            <person name="Lipzen A."/>
            <person name="Clum A."/>
            <person name="Drula E."/>
            <person name="Henrissat B."/>
            <person name="Kohler A."/>
            <person name="Grigoriev I.V."/>
            <person name="Martin F.M."/>
            <person name="Hacquard S."/>
        </authorList>
    </citation>
    <scope>NUCLEOTIDE SEQUENCE</scope>
    <source>
        <strain evidence="3">MPI-CAGE-AT-0147</strain>
    </source>
</reference>
<feature type="signal peptide" evidence="2">
    <location>
        <begin position="1"/>
        <end position="17"/>
    </location>
</feature>
<keyword evidence="4" id="KW-1185">Reference proteome</keyword>